<dbReference type="PROSITE" id="PS51332">
    <property type="entry name" value="B12_BINDING"/>
    <property type="match status" value="1"/>
</dbReference>
<proteinExistence type="predicted"/>
<dbReference type="AlphaFoldDB" id="A0A1H9VCA3"/>
<dbReference type="Pfam" id="PF02607">
    <property type="entry name" value="B12-binding_2"/>
    <property type="match status" value="1"/>
</dbReference>
<dbReference type="STRING" id="641238.SAMN04490244_10712"/>
<dbReference type="GO" id="GO:0046872">
    <property type="term" value="F:metal ion binding"/>
    <property type="evidence" value="ECO:0007669"/>
    <property type="project" value="InterPro"/>
</dbReference>
<dbReference type="SUPFAM" id="SSF52242">
    <property type="entry name" value="Cobalamin (vitamin B12)-binding domain"/>
    <property type="match status" value="1"/>
</dbReference>
<dbReference type="InterPro" id="IPR003759">
    <property type="entry name" value="Cbl-bd_cap"/>
</dbReference>
<keyword evidence="3" id="KW-1185">Reference proteome</keyword>
<organism evidence="2 3">
    <name type="scientific">Tranquillimonas rosea</name>
    <dbReference type="NCBI Taxonomy" id="641238"/>
    <lineage>
        <taxon>Bacteria</taxon>
        <taxon>Pseudomonadati</taxon>
        <taxon>Pseudomonadota</taxon>
        <taxon>Alphaproteobacteria</taxon>
        <taxon>Rhodobacterales</taxon>
        <taxon>Roseobacteraceae</taxon>
        <taxon>Tranquillimonas</taxon>
    </lineage>
</organism>
<dbReference type="Gene3D" id="3.40.50.280">
    <property type="entry name" value="Cobalamin-binding domain"/>
    <property type="match status" value="1"/>
</dbReference>
<reference evidence="2 3" key="1">
    <citation type="submission" date="2016-10" db="EMBL/GenBank/DDBJ databases">
        <authorList>
            <person name="de Groot N.N."/>
        </authorList>
    </citation>
    <scope>NUCLEOTIDE SEQUENCE [LARGE SCALE GENOMIC DNA]</scope>
    <source>
        <strain evidence="2 3">DSM 23042</strain>
    </source>
</reference>
<dbReference type="InterPro" id="IPR036724">
    <property type="entry name" value="Cobalamin-bd_sf"/>
</dbReference>
<dbReference type="EMBL" id="FOGU01000007">
    <property type="protein sequence ID" value="SES19386.1"/>
    <property type="molecule type" value="Genomic_DNA"/>
</dbReference>
<dbReference type="GO" id="GO:0031419">
    <property type="term" value="F:cobalamin binding"/>
    <property type="evidence" value="ECO:0007669"/>
    <property type="project" value="InterPro"/>
</dbReference>
<evidence type="ECO:0000313" key="2">
    <source>
        <dbReference type="EMBL" id="SES19386.1"/>
    </source>
</evidence>
<evidence type="ECO:0000313" key="3">
    <source>
        <dbReference type="Proteomes" id="UP000198885"/>
    </source>
</evidence>
<protein>
    <submittedName>
        <fullName evidence="2">Methanogenic corrinoid protein MtbC1</fullName>
    </submittedName>
</protein>
<accession>A0A1H9VCA3</accession>
<sequence>MVPDTLVTERIDKEALTESDAAFELLRSKLPEPDIQALAREVITRISQRASGALKGPGMRSPIAVDDLCQALISPSPEGVFEVMRDLLQSDMTVEDIYVEHLVPAARRLGEYWEADTASFSEVTIGTSRIYTLMQRLVKSRQAYQQSSDRAAIVATLEGEQHTLGAQMAADVARLEGWDIRLRMDCSNEALIKEAVQSSIDVFAIAATRHESLGAVARLVTGLRLEAPSLRILVSGRIADVEREAVAWMMPDGLASTLPDAMGELERLYDMNGDVP</sequence>
<dbReference type="Pfam" id="PF02310">
    <property type="entry name" value="B12-binding"/>
    <property type="match status" value="1"/>
</dbReference>
<evidence type="ECO:0000259" key="1">
    <source>
        <dbReference type="PROSITE" id="PS51332"/>
    </source>
</evidence>
<dbReference type="Proteomes" id="UP000198885">
    <property type="component" value="Unassembled WGS sequence"/>
</dbReference>
<feature type="domain" description="B12-binding" evidence="1">
    <location>
        <begin position="149"/>
        <end position="272"/>
    </location>
</feature>
<gene>
    <name evidence="2" type="ORF">SAMN04490244_10712</name>
</gene>
<dbReference type="InterPro" id="IPR006158">
    <property type="entry name" value="Cobalamin-bd"/>
</dbReference>
<name>A0A1H9VCA3_9RHOB</name>